<proteinExistence type="predicted"/>
<dbReference type="AlphaFoldDB" id="A0A8T6Q2P8"/>
<dbReference type="InterPro" id="IPR014347">
    <property type="entry name" value="Tautomerase/MIF_sf"/>
</dbReference>
<name>A0A8T6Q2P8_ECOLX</name>
<comment type="caution">
    <text evidence="1">The sequence shown here is derived from an EMBL/GenBank/DDBJ whole genome shotgun (WGS) entry which is preliminary data.</text>
</comment>
<evidence type="ECO:0000313" key="1">
    <source>
        <dbReference type="EMBL" id="NEM89094.1"/>
    </source>
</evidence>
<dbReference type="Proteomes" id="UP000469708">
    <property type="component" value="Unassembled WGS sequence"/>
</dbReference>
<dbReference type="EMBL" id="JAAGYI010000250">
    <property type="protein sequence ID" value="NEM89094.1"/>
    <property type="molecule type" value="Genomic_DNA"/>
</dbReference>
<organism evidence="1 2">
    <name type="scientific">Escherichia coli</name>
    <dbReference type="NCBI Taxonomy" id="562"/>
    <lineage>
        <taxon>Bacteria</taxon>
        <taxon>Pseudomonadati</taxon>
        <taxon>Pseudomonadota</taxon>
        <taxon>Gammaproteobacteria</taxon>
        <taxon>Enterobacterales</taxon>
        <taxon>Enterobacteriaceae</taxon>
        <taxon>Escherichia</taxon>
    </lineage>
</organism>
<accession>A0A8T6Q2P8</accession>
<sequence>MPHIDIKCCPRELDKQQKAALAAD</sequence>
<gene>
    <name evidence="1" type="ORF">G3V95_27385</name>
</gene>
<reference evidence="1 2" key="1">
    <citation type="submission" date="2020-02" db="EMBL/GenBank/DDBJ databases">
        <authorList>
            <person name="Subbiah M."/>
            <person name="Call D."/>
        </authorList>
    </citation>
    <scope>NUCLEOTIDE SEQUENCE [LARGE SCALE GENOMIC DNA]</scope>
    <source>
        <strain evidence="1 2">8375wC2</strain>
    </source>
</reference>
<dbReference type="Gene3D" id="3.30.429.10">
    <property type="entry name" value="Macrophage Migration Inhibitory Factor"/>
    <property type="match status" value="1"/>
</dbReference>
<evidence type="ECO:0000313" key="2">
    <source>
        <dbReference type="Proteomes" id="UP000469708"/>
    </source>
</evidence>
<protein>
    <submittedName>
        <fullName evidence="1">Tautomerase PptA</fullName>
    </submittedName>
</protein>
<feature type="non-terminal residue" evidence="1">
    <location>
        <position position="24"/>
    </location>
</feature>